<dbReference type="Gene3D" id="3.60.20.10">
    <property type="entry name" value="Glutamine Phosphoribosylpyrophosphate, subunit 1, domain 1"/>
    <property type="match status" value="1"/>
</dbReference>
<protein>
    <submittedName>
        <fullName evidence="2">Proteasome subunit beta type 4</fullName>
    </submittedName>
</protein>
<dbReference type="SUPFAM" id="SSF56235">
    <property type="entry name" value="N-terminal nucleophile aminohydrolases (Ntn hydrolases)"/>
    <property type="match status" value="1"/>
</dbReference>
<dbReference type="GO" id="GO:0051603">
    <property type="term" value="P:proteolysis involved in protein catabolic process"/>
    <property type="evidence" value="ECO:0007669"/>
    <property type="project" value="InterPro"/>
</dbReference>
<dbReference type="AlphaFoldDB" id="A0AAD9GCQ5"/>
<evidence type="ECO:0000313" key="2">
    <source>
        <dbReference type="EMBL" id="KAK1936056.1"/>
    </source>
</evidence>
<accession>A0AAD9GCQ5</accession>
<keyword evidence="3" id="KW-1185">Reference proteome</keyword>
<sequence>MKFDGGPIPSVSLPNYQRHRHTDSYGRLNRVRDAQRIQKLADDAIFCTSGDAADQQYLTRILRDTVTREMLENNNDRSSCRIDAEMLHNFLARVFYERRTKMNPLFNSAIVAGHSQGTPFLGYADMYGTQYKDDFIVTGMGKYFAIGPLREKHRNDMTKEEARDLAIGCLKLLFLRDCSAGDRIQIVYVTDKGTEFEEPFQLEAEWYVYIAVRANTLRRFEKFIAPTSQRPIEGCQF</sequence>
<dbReference type="InterPro" id="IPR023333">
    <property type="entry name" value="Proteasome_suB-type"/>
</dbReference>
<keyword evidence="1" id="KW-0539">Nucleus</keyword>
<comment type="caution">
    <text evidence="2">The sequence shown here is derived from an EMBL/GenBank/DDBJ whole genome shotgun (WGS) entry which is preliminary data.</text>
</comment>
<gene>
    <name evidence="2" type="ORF">X943_001180</name>
</gene>
<dbReference type="EMBL" id="JAHBMH010000044">
    <property type="protein sequence ID" value="KAK1936056.1"/>
    <property type="molecule type" value="Genomic_DNA"/>
</dbReference>
<dbReference type="GO" id="GO:0005737">
    <property type="term" value="C:cytoplasm"/>
    <property type="evidence" value="ECO:0007669"/>
    <property type="project" value="TreeGrafter"/>
</dbReference>
<dbReference type="GO" id="GO:0005839">
    <property type="term" value="C:proteasome core complex"/>
    <property type="evidence" value="ECO:0007669"/>
    <property type="project" value="InterPro"/>
</dbReference>
<evidence type="ECO:0000313" key="3">
    <source>
        <dbReference type="Proteomes" id="UP001195914"/>
    </source>
</evidence>
<organism evidence="2 3">
    <name type="scientific">Babesia divergens</name>
    <dbReference type="NCBI Taxonomy" id="32595"/>
    <lineage>
        <taxon>Eukaryota</taxon>
        <taxon>Sar</taxon>
        <taxon>Alveolata</taxon>
        <taxon>Apicomplexa</taxon>
        <taxon>Aconoidasida</taxon>
        <taxon>Piroplasmida</taxon>
        <taxon>Babesiidae</taxon>
        <taxon>Babesia</taxon>
    </lineage>
</organism>
<dbReference type="PANTHER" id="PTHR32194:SF6">
    <property type="entry name" value="PROTEASOME SUBUNIT BETA"/>
    <property type="match status" value="1"/>
</dbReference>
<reference evidence="2" key="1">
    <citation type="journal article" date="2014" name="Nucleic Acids Res.">
        <title>The evolutionary dynamics of variant antigen genes in Babesia reveal a history of genomic innovation underlying host-parasite interaction.</title>
        <authorList>
            <person name="Jackson A.P."/>
            <person name="Otto T.D."/>
            <person name="Darby A."/>
            <person name="Ramaprasad A."/>
            <person name="Xia D."/>
            <person name="Echaide I.E."/>
            <person name="Farber M."/>
            <person name="Gahlot S."/>
            <person name="Gamble J."/>
            <person name="Gupta D."/>
            <person name="Gupta Y."/>
            <person name="Jackson L."/>
            <person name="Malandrin L."/>
            <person name="Malas T.B."/>
            <person name="Moussa E."/>
            <person name="Nair M."/>
            <person name="Reid A.J."/>
            <person name="Sanders M."/>
            <person name="Sharma J."/>
            <person name="Tracey A."/>
            <person name="Quail M.A."/>
            <person name="Weir W."/>
            <person name="Wastling J.M."/>
            <person name="Hall N."/>
            <person name="Willadsen P."/>
            <person name="Lingelbach K."/>
            <person name="Shiels B."/>
            <person name="Tait A."/>
            <person name="Berriman M."/>
            <person name="Allred D.R."/>
            <person name="Pain A."/>
        </authorList>
    </citation>
    <scope>NUCLEOTIDE SEQUENCE</scope>
    <source>
        <strain evidence="2">1802A</strain>
    </source>
</reference>
<name>A0AAD9GCQ5_BABDI</name>
<evidence type="ECO:0000256" key="1">
    <source>
        <dbReference type="ARBA" id="ARBA00023242"/>
    </source>
</evidence>
<keyword evidence="2" id="KW-0647">Proteasome</keyword>
<proteinExistence type="predicted"/>
<dbReference type="InterPro" id="IPR029055">
    <property type="entry name" value="Ntn_hydrolases_N"/>
</dbReference>
<dbReference type="Pfam" id="PF00227">
    <property type="entry name" value="Proteasome"/>
    <property type="match status" value="1"/>
</dbReference>
<reference evidence="2" key="2">
    <citation type="submission" date="2021-05" db="EMBL/GenBank/DDBJ databases">
        <authorList>
            <person name="Pain A."/>
        </authorList>
    </citation>
    <scope>NUCLEOTIDE SEQUENCE</scope>
    <source>
        <strain evidence="2">1802A</strain>
    </source>
</reference>
<dbReference type="InterPro" id="IPR001353">
    <property type="entry name" value="Proteasome_sua/b"/>
</dbReference>
<dbReference type="PANTHER" id="PTHR32194">
    <property type="entry name" value="METALLOPROTEASE TLDD"/>
    <property type="match status" value="1"/>
</dbReference>
<dbReference type="Proteomes" id="UP001195914">
    <property type="component" value="Unassembled WGS sequence"/>
</dbReference>